<reference evidence="6 7" key="1">
    <citation type="submission" date="2021-02" db="EMBL/GenBank/DDBJ databases">
        <title>De Novo genome assembly of isolated myxobacteria.</title>
        <authorList>
            <person name="Stevens D.C."/>
        </authorList>
    </citation>
    <scope>NUCLEOTIDE SEQUENCE [LARGE SCALE GENOMIC DNA]</scope>
    <source>
        <strain evidence="7">SCPEA02</strain>
    </source>
</reference>
<gene>
    <name evidence="6" type="ORF">JY651_48615</name>
</gene>
<evidence type="ECO:0000313" key="6">
    <source>
        <dbReference type="EMBL" id="QSQ22878.1"/>
    </source>
</evidence>
<keyword evidence="3 6" id="KW-0418">Kinase</keyword>
<dbReference type="InterPro" id="IPR011009">
    <property type="entry name" value="Kinase-like_dom_sf"/>
</dbReference>
<keyword evidence="6" id="KW-0723">Serine/threonine-protein kinase</keyword>
<dbReference type="PROSITE" id="PS50011">
    <property type="entry name" value="PROTEIN_KINASE_DOM"/>
    <property type="match status" value="1"/>
</dbReference>
<proteinExistence type="predicted"/>
<keyword evidence="1" id="KW-0808">Transferase</keyword>
<evidence type="ECO:0000313" key="7">
    <source>
        <dbReference type="Proteomes" id="UP000662747"/>
    </source>
</evidence>
<dbReference type="RefSeq" id="WP_206724454.1">
    <property type="nucleotide sequence ID" value="NZ_CP071090.1"/>
</dbReference>
<sequence length="704" mass="75303">MACNHCAVAHPAGTSCPAEQVASPMANDVSLVGQRHGPLVFKRRLGAGALGSVYLAEHFPSAHRFAVKVLHPHLAARPAMRQRFYAEARALRELTHRHVARVLDARPGPLGLPCLLMEYANGEPFSRLPMPLAPVEAVELLVQALEGVEAAHARGLVHCDLSADNLVLTRDKRGERRVKVLDFGASAVLSASLSKEERACGMVVGSPAFIAPEQWSGEAVDGRADLYALGVVGYLLVTGRLPFGFGRVGELAPPQPHALNPSVPPALSEVLLRALAQCPDDRFPDARSFREALASCLASLLLPPEPRSPFADDEALLPEIEVVVDELVDGASAPLVTGNGPFPDTGVPWDILPHPIPLTPDMAVPGSGSSISIFGQAVPADGATPLHLALREVARVATPMLEVSAPCEPAPAGLRIRVGLGEAASLVSVDAGDVTSDGFFAAWQGALPPLAARVPAELTFAGRTVWCVCDVVRHVTQDEARIWNVAAGIFVQYAEPGEPLLQLLAQVLASTRKPPRPDVELARLLSRAAAVAKDPYTLLGAPRHADFEEVRRRASAALRRLDGFRQRVLPEPQRRALESLRKRVEAARRTLGEPLNRAGFDALRNNLAGLARCVEAGLTDEALEPMRRAYLAARPDAEARARSLFTQGHALEVQRALRGALSRYAEALALDPLNVSWLRHYQELRHRTRAAAGGTSSLSSGAPA</sequence>
<dbReference type="Pfam" id="PF00069">
    <property type="entry name" value="Pkinase"/>
    <property type="match status" value="1"/>
</dbReference>
<keyword evidence="7" id="KW-1185">Reference proteome</keyword>
<dbReference type="PANTHER" id="PTHR43289">
    <property type="entry name" value="MITOGEN-ACTIVATED PROTEIN KINASE KINASE KINASE 20-RELATED"/>
    <property type="match status" value="1"/>
</dbReference>
<evidence type="ECO:0000256" key="1">
    <source>
        <dbReference type="ARBA" id="ARBA00022679"/>
    </source>
</evidence>
<dbReference type="PANTHER" id="PTHR43289:SF34">
    <property type="entry name" value="SERINE_THREONINE-PROTEIN KINASE YBDM-RELATED"/>
    <property type="match status" value="1"/>
</dbReference>
<dbReference type="EMBL" id="CP071090">
    <property type="protein sequence ID" value="QSQ22878.1"/>
    <property type="molecule type" value="Genomic_DNA"/>
</dbReference>
<dbReference type="Gene3D" id="1.10.510.10">
    <property type="entry name" value="Transferase(Phosphotransferase) domain 1"/>
    <property type="match status" value="1"/>
</dbReference>
<dbReference type="InterPro" id="IPR008266">
    <property type="entry name" value="Tyr_kinase_AS"/>
</dbReference>
<dbReference type="CDD" id="cd14014">
    <property type="entry name" value="STKc_PknB_like"/>
    <property type="match status" value="1"/>
</dbReference>
<protein>
    <submittedName>
        <fullName evidence="6">Serine/threonine protein kinase</fullName>
    </submittedName>
</protein>
<accession>A0ABX7NVZ6</accession>
<dbReference type="PROSITE" id="PS00109">
    <property type="entry name" value="PROTEIN_KINASE_TYR"/>
    <property type="match status" value="1"/>
</dbReference>
<dbReference type="Proteomes" id="UP000662747">
    <property type="component" value="Chromosome"/>
</dbReference>
<evidence type="ECO:0000259" key="5">
    <source>
        <dbReference type="PROSITE" id="PS50011"/>
    </source>
</evidence>
<dbReference type="SUPFAM" id="SSF56112">
    <property type="entry name" value="Protein kinase-like (PK-like)"/>
    <property type="match status" value="1"/>
</dbReference>
<name>A0ABX7NVZ6_9BACT</name>
<dbReference type="Gene3D" id="3.30.200.20">
    <property type="entry name" value="Phosphorylase Kinase, domain 1"/>
    <property type="match status" value="1"/>
</dbReference>
<evidence type="ECO:0000256" key="3">
    <source>
        <dbReference type="ARBA" id="ARBA00022777"/>
    </source>
</evidence>
<keyword evidence="2" id="KW-0547">Nucleotide-binding</keyword>
<evidence type="ECO:0000256" key="2">
    <source>
        <dbReference type="ARBA" id="ARBA00022741"/>
    </source>
</evidence>
<feature type="domain" description="Protein kinase" evidence="5">
    <location>
        <begin position="39"/>
        <end position="294"/>
    </location>
</feature>
<dbReference type="GO" id="GO:0004674">
    <property type="term" value="F:protein serine/threonine kinase activity"/>
    <property type="evidence" value="ECO:0007669"/>
    <property type="project" value="UniProtKB-KW"/>
</dbReference>
<keyword evidence="4" id="KW-0067">ATP-binding</keyword>
<dbReference type="InterPro" id="IPR000719">
    <property type="entry name" value="Prot_kinase_dom"/>
</dbReference>
<evidence type="ECO:0000256" key="4">
    <source>
        <dbReference type="ARBA" id="ARBA00022840"/>
    </source>
</evidence>
<organism evidence="6 7">
    <name type="scientific">Pyxidicoccus parkwayensis</name>
    <dbReference type="NCBI Taxonomy" id="2813578"/>
    <lineage>
        <taxon>Bacteria</taxon>
        <taxon>Pseudomonadati</taxon>
        <taxon>Myxococcota</taxon>
        <taxon>Myxococcia</taxon>
        <taxon>Myxococcales</taxon>
        <taxon>Cystobacterineae</taxon>
        <taxon>Myxococcaceae</taxon>
        <taxon>Pyxidicoccus</taxon>
    </lineage>
</organism>